<dbReference type="GO" id="GO:0005634">
    <property type="term" value="C:nucleus"/>
    <property type="evidence" value="ECO:0007669"/>
    <property type="project" value="UniProtKB-SubCell"/>
</dbReference>
<keyword evidence="6" id="KW-0539">Nucleus</keyword>
<evidence type="ECO:0000256" key="1">
    <source>
        <dbReference type="ARBA" id="ARBA00022605"/>
    </source>
</evidence>
<dbReference type="EMBL" id="CP072757">
    <property type="protein sequence ID" value="QUC22077.1"/>
    <property type="molecule type" value="Genomic_DNA"/>
</dbReference>
<feature type="binding site" evidence="6">
    <location>
        <position position="15"/>
    </location>
    <ligand>
        <name>Mg(2+)</name>
        <dbReference type="ChEBI" id="CHEBI:18420"/>
    </ligand>
</feature>
<protein>
    <recommendedName>
        <fullName evidence="6">Enolase-phosphatase E1</fullName>
        <ecNumber evidence="6">3.1.3.77</ecNumber>
    </recommendedName>
    <alternativeName>
        <fullName evidence="6">2,3-diketo-5-methylthio-1-phosphopentane phosphatase</fullName>
    </alternativeName>
</protein>
<name>A0A8E5HV68_USTVR</name>
<comment type="subcellular location">
    <subcellularLocation>
        <location evidence="6">Cytoplasm</location>
    </subcellularLocation>
    <subcellularLocation>
        <location evidence="6">Nucleus</location>
    </subcellularLocation>
</comment>
<feature type="binding site" evidence="6">
    <location>
        <position position="17"/>
    </location>
    <ligand>
        <name>Mg(2+)</name>
        <dbReference type="ChEBI" id="CHEBI:18420"/>
    </ligand>
</feature>
<keyword evidence="2 6" id="KW-0479">Metal-binding</keyword>
<dbReference type="SFLD" id="SFLDS00003">
    <property type="entry name" value="Haloacid_Dehalogenase"/>
    <property type="match status" value="1"/>
</dbReference>
<accession>A0A8E5HV68</accession>
<dbReference type="HAMAP" id="MF_03117">
    <property type="entry name" value="Salvage_MtnC_euk"/>
    <property type="match status" value="1"/>
</dbReference>
<dbReference type="UniPathway" id="UPA00904">
    <property type="reaction ID" value="UER00876"/>
</dbReference>
<keyword evidence="1 6" id="KW-0028">Amino-acid biosynthesis</keyword>
<evidence type="ECO:0000313" key="8">
    <source>
        <dbReference type="Proteomes" id="UP000027002"/>
    </source>
</evidence>
<keyword evidence="5 6" id="KW-0486">Methionine biosynthesis</keyword>
<comment type="similarity">
    <text evidence="6">Belongs to the HAD-like hydrolase superfamily. MasA/MtnC family.</text>
</comment>
<dbReference type="PANTHER" id="PTHR20371:SF1">
    <property type="entry name" value="ENOLASE-PHOSPHATASE E1"/>
    <property type="match status" value="1"/>
</dbReference>
<dbReference type="AlphaFoldDB" id="A0A8E5HV68"/>
<feature type="binding site" evidence="6">
    <location>
        <position position="192"/>
    </location>
    <ligand>
        <name>Mg(2+)</name>
        <dbReference type="ChEBI" id="CHEBI:18420"/>
    </ligand>
</feature>
<evidence type="ECO:0000256" key="4">
    <source>
        <dbReference type="ARBA" id="ARBA00022842"/>
    </source>
</evidence>
<keyword evidence="4 6" id="KW-0460">Magnesium</keyword>
<dbReference type="GO" id="GO:0043874">
    <property type="term" value="F:acireductone synthase activity"/>
    <property type="evidence" value="ECO:0007669"/>
    <property type="project" value="UniProtKB-EC"/>
</dbReference>
<keyword evidence="6" id="KW-0963">Cytoplasm</keyword>
<gene>
    <name evidence="6" type="primary">UTR4</name>
    <name evidence="7" type="ORF">UV8b_06318</name>
</gene>
<dbReference type="InterPro" id="IPR027511">
    <property type="entry name" value="ENOPH1_eukaryotes"/>
</dbReference>
<dbReference type="GO" id="GO:0019509">
    <property type="term" value="P:L-methionine salvage from methylthioadenosine"/>
    <property type="evidence" value="ECO:0007669"/>
    <property type="project" value="UniProtKB-UniRule"/>
</dbReference>
<dbReference type="NCBIfam" id="TIGR01691">
    <property type="entry name" value="enolase-ppase"/>
    <property type="match status" value="1"/>
</dbReference>
<comment type="catalytic activity">
    <reaction evidence="6">
        <text>5-methylsulfanyl-2,3-dioxopentyl phosphate + H2O = 1,2-dihydroxy-5-(methylsulfanyl)pent-1-en-3-one + phosphate</text>
        <dbReference type="Rhea" id="RHEA:21700"/>
        <dbReference type="ChEBI" id="CHEBI:15377"/>
        <dbReference type="ChEBI" id="CHEBI:43474"/>
        <dbReference type="ChEBI" id="CHEBI:49252"/>
        <dbReference type="ChEBI" id="CHEBI:58828"/>
        <dbReference type="EC" id="3.1.3.77"/>
    </reaction>
</comment>
<dbReference type="OrthoDB" id="272500at2759"/>
<organism evidence="7 8">
    <name type="scientific">Ustilaginoidea virens</name>
    <name type="common">Rice false smut fungus</name>
    <name type="synonym">Villosiclava virens</name>
    <dbReference type="NCBI Taxonomy" id="1159556"/>
    <lineage>
        <taxon>Eukaryota</taxon>
        <taxon>Fungi</taxon>
        <taxon>Dikarya</taxon>
        <taxon>Ascomycota</taxon>
        <taxon>Pezizomycotina</taxon>
        <taxon>Sordariomycetes</taxon>
        <taxon>Hypocreomycetidae</taxon>
        <taxon>Hypocreales</taxon>
        <taxon>Clavicipitaceae</taxon>
        <taxon>Ustilaginoidea</taxon>
    </lineage>
</organism>
<dbReference type="Gene3D" id="1.10.720.60">
    <property type="match status" value="1"/>
</dbReference>
<sequence length="253" mass="28109">MLATAFADFDVVILDIEGTICPITFVHDVLFPYALKALPKYLDDHWNTIGFAPYQKSFPEDCRADRLAFESHVHDLVARDVKAPYLKALQGLLWESGYHSGEIKAPVYCDVAPFISAAYSARKILIIYSSGSVRAQKLFFAHTTAEPSNLTQFISGWFDTVNAGPKTEPSSYATILASYKEIKPSRWLFLSDNPLEVRAALLAGLRSLVVARPGNAPLPPDSYFSSIAIPDFSHQSETKIKQSLEALEQVTEY</sequence>
<dbReference type="Pfam" id="PF00702">
    <property type="entry name" value="Hydrolase"/>
    <property type="match status" value="1"/>
</dbReference>
<evidence type="ECO:0000256" key="6">
    <source>
        <dbReference type="HAMAP-Rule" id="MF_03117"/>
    </source>
</evidence>
<evidence type="ECO:0000256" key="3">
    <source>
        <dbReference type="ARBA" id="ARBA00022801"/>
    </source>
</evidence>
<comment type="function">
    <text evidence="6">Bifunctional enzyme that catalyzes the enolization of 2,3-diketo-5-methylthiopentyl-1-phosphate (DK-MTP-1-P) into the intermediate 2-hydroxy-3-keto-5-methylthiopentenyl-1-phosphate (HK-MTPenyl-1-P), which is then dephosphorylated to form the acireductone 1,2-dihydroxy-3-keto-5-methylthiopentene (DHK-MTPene).</text>
</comment>
<feature type="binding site" evidence="6">
    <location>
        <position position="166"/>
    </location>
    <ligand>
        <name>substrate</name>
    </ligand>
</feature>
<evidence type="ECO:0000313" key="7">
    <source>
        <dbReference type="EMBL" id="QUC22077.1"/>
    </source>
</evidence>
<dbReference type="SFLD" id="SFLDG01133">
    <property type="entry name" value="C1.5.4:_Enolase-phosphatase_Li"/>
    <property type="match status" value="1"/>
</dbReference>
<comment type="pathway">
    <text evidence="6">Amino-acid biosynthesis; L-methionine biosynthesis via salvage pathway; L-methionine from S-methyl-5-thio-alpha-D-ribose 1-phosphate: step 3/6.</text>
</comment>
<feature type="binding site" evidence="6">
    <location>
        <begin position="129"/>
        <end position="130"/>
    </location>
    <ligand>
        <name>substrate</name>
    </ligand>
</feature>
<comment type="cofactor">
    <cofactor evidence="6">
        <name>Mg(2+)</name>
        <dbReference type="ChEBI" id="CHEBI:18420"/>
    </cofactor>
    <text evidence="6">Binds 1 Mg(2+) ion per subunit.</text>
</comment>
<evidence type="ECO:0000256" key="5">
    <source>
        <dbReference type="ARBA" id="ARBA00023167"/>
    </source>
</evidence>
<dbReference type="GO" id="GO:0000287">
    <property type="term" value="F:magnesium ion binding"/>
    <property type="evidence" value="ECO:0007669"/>
    <property type="project" value="UniProtKB-UniRule"/>
</dbReference>
<dbReference type="InterPro" id="IPR023943">
    <property type="entry name" value="Enolase-ppase_E1"/>
</dbReference>
<dbReference type="InterPro" id="IPR023214">
    <property type="entry name" value="HAD_sf"/>
</dbReference>
<dbReference type="CDD" id="cd01629">
    <property type="entry name" value="HAD_EP"/>
    <property type="match status" value="1"/>
</dbReference>
<keyword evidence="3 6" id="KW-0378">Hydrolase</keyword>
<dbReference type="Proteomes" id="UP000027002">
    <property type="component" value="Chromosome 5"/>
</dbReference>
<dbReference type="InterPro" id="IPR036412">
    <property type="entry name" value="HAD-like_sf"/>
</dbReference>
<evidence type="ECO:0000256" key="2">
    <source>
        <dbReference type="ARBA" id="ARBA00022723"/>
    </source>
</evidence>
<dbReference type="SUPFAM" id="SSF56784">
    <property type="entry name" value="HAD-like"/>
    <property type="match status" value="1"/>
</dbReference>
<reference evidence="7" key="1">
    <citation type="submission" date="2020-03" db="EMBL/GenBank/DDBJ databases">
        <title>A mixture of massive structural variations and highly conserved coding sequences in Ustilaginoidea virens genome.</title>
        <authorList>
            <person name="Zhang K."/>
            <person name="Zhao Z."/>
            <person name="Zhang Z."/>
            <person name="Li Y."/>
            <person name="Hsiang T."/>
            <person name="Sun W."/>
        </authorList>
    </citation>
    <scope>NUCLEOTIDE SEQUENCE</scope>
    <source>
        <strain evidence="7">UV-8b</strain>
    </source>
</reference>
<comment type="subunit">
    <text evidence="6">Monomer.</text>
</comment>
<dbReference type="Gene3D" id="3.40.50.1000">
    <property type="entry name" value="HAD superfamily/HAD-like"/>
    <property type="match status" value="1"/>
</dbReference>
<dbReference type="EC" id="3.1.3.77" evidence="6"/>
<dbReference type="SFLD" id="SFLDG01129">
    <property type="entry name" value="C1.5:_HAD__Beta-PGM__Phosphata"/>
    <property type="match status" value="1"/>
</dbReference>
<keyword evidence="8" id="KW-1185">Reference proteome</keyword>
<proteinExistence type="inferred from homology"/>
<dbReference type="PANTHER" id="PTHR20371">
    <property type="entry name" value="ENOLASE-PHOSPHATASE E1"/>
    <property type="match status" value="1"/>
</dbReference>
<comment type="pathway">
    <text evidence="6">Amino-acid biosynthesis; L-methionine biosynthesis via salvage pathway; L-methionine from S-methyl-5-thio-alpha-D-ribose 1-phosphate: step 4/6.</text>
</comment>
<dbReference type="GO" id="GO:0005737">
    <property type="term" value="C:cytoplasm"/>
    <property type="evidence" value="ECO:0007669"/>
    <property type="project" value="UniProtKB-SubCell"/>
</dbReference>